<dbReference type="Pfam" id="PF03090">
    <property type="entry name" value="Replicase"/>
    <property type="match status" value="1"/>
</dbReference>
<dbReference type="Pfam" id="PF13384">
    <property type="entry name" value="HTH_23"/>
    <property type="match status" value="1"/>
</dbReference>
<dbReference type="InterPro" id="IPR001387">
    <property type="entry name" value="Cro/C1-type_HTH"/>
</dbReference>
<dbReference type="Gene3D" id="1.10.340.50">
    <property type="match status" value="1"/>
</dbReference>
<proteinExistence type="predicted"/>
<feature type="domain" description="HTH cro/C1-type" evidence="1">
    <location>
        <begin position="292"/>
        <end position="318"/>
    </location>
</feature>
<name>A0A843BB09_9BURK</name>
<dbReference type="InterPro" id="IPR004322">
    <property type="entry name" value="Plasmid_replicase_bac"/>
</dbReference>
<organism evidence="2 3">
    <name type="scientific">Comamonas suwonensis</name>
    <dbReference type="NCBI Taxonomy" id="2606214"/>
    <lineage>
        <taxon>Bacteria</taxon>
        <taxon>Pseudomonadati</taxon>
        <taxon>Pseudomonadota</taxon>
        <taxon>Betaproteobacteria</taxon>
        <taxon>Burkholderiales</taxon>
        <taxon>Comamonadaceae</taxon>
        <taxon>Comamonas</taxon>
    </lineage>
</organism>
<comment type="caution">
    <text evidence="2">The sequence shown here is derived from an EMBL/GenBank/DDBJ whole genome shotgun (WGS) entry which is preliminary data.</text>
</comment>
<dbReference type="GO" id="GO:0003677">
    <property type="term" value="F:DNA binding"/>
    <property type="evidence" value="ECO:0007669"/>
    <property type="project" value="InterPro"/>
</dbReference>
<dbReference type="EMBL" id="JABBCQ020000038">
    <property type="protein sequence ID" value="MBI1627055.1"/>
    <property type="molecule type" value="Genomic_DNA"/>
</dbReference>
<sequence length="326" mass="37014">MLANNEQLNLDLFEDAHRWPRKPYCSADKTASSIRTLQHALKHPYIQANPPHLRVWSIFDVDQPAAALAWEKGNLPPPTWAAVDRQSTKGHLVWGLSVPVLVDSPDMRQEPMRYLCAVEEAFRAKLEADSGYAGLMTKNPAHPLWRVLRGPRLAYELGELAEWVDLPKHLPKRKPEEIGLGRNVTVFEWLRQYAYRNIRHYKHNVRNFVLWQSHLNGKALERNGDLLVPLAGNEVWHIAKSVSKWTWHKFDLAASDARFSALQSHRGKQAMLKRWGDNEDKQASARLMAASGMTQRAIAAELGVSQKSVSNWLSNSRNQCDAGGEA</sequence>
<keyword evidence="3" id="KW-1185">Reference proteome</keyword>
<dbReference type="CDD" id="cd00093">
    <property type="entry name" value="HTH_XRE"/>
    <property type="match status" value="1"/>
</dbReference>
<dbReference type="AlphaFoldDB" id="A0A843BB09"/>
<dbReference type="SUPFAM" id="SSF47413">
    <property type="entry name" value="lambda repressor-like DNA-binding domains"/>
    <property type="match status" value="1"/>
</dbReference>
<protein>
    <submittedName>
        <fullName evidence="2">Replication initiation protein</fullName>
    </submittedName>
</protein>
<evidence type="ECO:0000313" key="2">
    <source>
        <dbReference type="EMBL" id="MBI1627055.1"/>
    </source>
</evidence>
<dbReference type="PROSITE" id="PS50943">
    <property type="entry name" value="HTH_CROC1"/>
    <property type="match status" value="1"/>
</dbReference>
<gene>
    <name evidence="2" type="ORF">HF327_021535</name>
</gene>
<evidence type="ECO:0000313" key="3">
    <source>
        <dbReference type="Proteomes" id="UP000530032"/>
    </source>
</evidence>
<reference evidence="2" key="1">
    <citation type="submission" date="2020-12" db="EMBL/GenBank/DDBJ databases">
        <title>Comamonas sp. nov., isolated from stream water.</title>
        <authorList>
            <person name="Park K.-H."/>
        </authorList>
    </citation>
    <scope>NUCLEOTIDE SEQUENCE</scope>
    <source>
        <strain evidence="2">EJ-4</strain>
    </source>
</reference>
<evidence type="ECO:0000259" key="1">
    <source>
        <dbReference type="PROSITE" id="PS50943"/>
    </source>
</evidence>
<dbReference type="Proteomes" id="UP000530032">
    <property type="component" value="Unassembled WGS sequence"/>
</dbReference>
<dbReference type="Gene3D" id="1.10.260.40">
    <property type="entry name" value="lambda repressor-like DNA-binding domains"/>
    <property type="match status" value="1"/>
</dbReference>
<accession>A0A843BB09</accession>
<dbReference type="RefSeq" id="WP_198462397.1">
    <property type="nucleotide sequence ID" value="NZ_JABBCQ020000038.1"/>
</dbReference>
<dbReference type="InterPro" id="IPR010982">
    <property type="entry name" value="Lambda_DNA-bd_dom_sf"/>
</dbReference>